<evidence type="ECO:0000259" key="9">
    <source>
        <dbReference type="Pfam" id="PF02714"/>
    </source>
</evidence>
<feature type="compositionally biased region" description="Basic residues" evidence="7">
    <location>
        <begin position="1001"/>
        <end position="1013"/>
    </location>
</feature>
<feature type="region of interest" description="Disordered" evidence="7">
    <location>
        <begin position="895"/>
        <end position="939"/>
    </location>
</feature>
<feature type="transmembrane region" description="Helical" evidence="8">
    <location>
        <begin position="471"/>
        <end position="498"/>
    </location>
</feature>
<dbReference type="InterPro" id="IPR003864">
    <property type="entry name" value="CSC1/OSCA1-like_7TM"/>
</dbReference>
<dbReference type="GO" id="GO:0012505">
    <property type="term" value="C:endomembrane system"/>
    <property type="evidence" value="ECO:0007669"/>
    <property type="project" value="UniProtKB-SubCell"/>
</dbReference>
<feature type="transmembrane region" description="Helical" evidence="8">
    <location>
        <begin position="571"/>
        <end position="595"/>
    </location>
</feature>
<keyword evidence="6 8" id="KW-0472">Membrane</keyword>
<dbReference type="OrthoDB" id="1689567at2759"/>
<evidence type="ECO:0000256" key="2">
    <source>
        <dbReference type="ARBA" id="ARBA00007779"/>
    </source>
</evidence>
<dbReference type="GO" id="GO:0005886">
    <property type="term" value="C:plasma membrane"/>
    <property type="evidence" value="ECO:0007669"/>
    <property type="project" value="TreeGrafter"/>
</dbReference>
<evidence type="ECO:0000259" key="10">
    <source>
        <dbReference type="Pfam" id="PF13967"/>
    </source>
</evidence>
<dbReference type="Pfam" id="PF14703">
    <property type="entry name" value="PHM7_cyt"/>
    <property type="match status" value="1"/>
</dbReference>
<feature type="transmembrane region" description="Helical" evidence="8">
    <location>
        <begin position="640"/>
        <end position="658"/>
    </location>
</feature>
<name>A0A164YKN5_9AGAM</name>
<dbReference type="Pfam" id="PF02714">
    <property type="entry name" value="RSN1_7TM"/>
    <property type="match status" value="1"/>
</dbReference>
<feature type="transmembrane region" description="Helical" evidence="8">
    <location>
        <begin position="127"/>
        <end position="144"/>
    </location>
</feature>
<proteinExistence type="inferred from homology"/>
<feature type="compositionally biased region" description="Polar residues" evidence="7">
    <location>
        <begin position="990"/>
        <end position="999"/>
    </location>
</feature>
<dbReference type="Pfam" id="PF13967">
    <property type="entry name" value="RSN1_TM"/>
    <property type="match status" value="1"/>
</dbReference>
<evidence type="ECO:0000313" key="13">
    <source>
        <dbReference type="Proteomes" id="UP000076722"/>
    </source>
</evidence>
<evidence type="ECO:0000256" key="1">
    <source>
        <dbReference type="ARBA" id="ARBA00004127"/>
    </source>
</evidence>
<accession>A0A164YKN5</accession>
<feature type="transmembrane region" description="Helical" evidence="8">
    <location>
        <begin position="40"/>
        <end position="59"/>
    </location>
</feature>
<dbReference type="GO" id="GO:0003676">
    <property type="term" value="F:nucleic acid binding"/>
    <property type="evidence" value="ECO:0007669"/>
    <property type="project" value="InterPro"/>
</dbReference>
<dbReference type="InterPro" id="IPR027815">
    <property type="entry name" value="CSC1/OSCA1-like_cyt"/>
</dbReference>
<comment type="subcellular location">
    <subcellularLocation>
        <location evidence="1">Endomembrane system</location>
        <topology evidence="1">Multi-pass membrane protein</topology>
    </subcellularLocation>
</comment>
<evidence type="ECO:0000256" key="5">
    <source>
        <dbReference type="ARBA" id="ARBA00022989"/>
    </source>
</evidence>
<dbReference type="InterPro" id="IPR035979">
    <property type="entry name" value="RBD_domain_sf"/>
</dbReference>
<dbReference type="InterPro" id="IPR045122">
    <property type="entry name" value="Csc1-like"/>
</dbReference>
<evidence type="ECO:0000256" key="4">
    <source>
        <dbReference type="ARBA" id="ARBA00022692"/>
    </source>
</evidence>
<keyword evidence="13" id="KW-1185">Reference proteome</keyword>
<feature type="region of interest" description="Disordered" evidence="7">
    <location>
        <begin position="14"/>
        <end position="33"/>
    </location>
</feature>
<evidence type="ECO:0000256" key="8">
    <source>
        <dbReference type="SAM" id="Phobius"/>
    </source>
</evidence>
<dbReference type="AlphaFoldDB" id="A0A164YKN5"/>
<evidence type="ECO:0000313" key="12">
    <source>
        <dbReference type="EMBL" id="KZS97006.1"/>
    </source>
</evidence>
<dbReference type="SUPFAM" id="SSF54928">
    <property type="entry name" value="RNA-binding domain, RBD"/>
    <property type="match status" value="1"/>
</dbReference>
<evidence type="ECO:0000256" key="7">
    <source>
        <dbReference type="SAM" id="MobiDB-lite"/>
    </source>
</evidence>
<evidence type="ECO:0000256" key="3">
    <source>
        <dbReference type="ARBA" id="ARBA00022448"/>
    </source>
</evidence>
<reference evidence="12 13" key="1">
    <citation type="journal article" date="2016" name="Mol. Biol. Evol.">
        <title>Comparative Genomics of Early-Diverging Mushroom-Forming Fungi Provides Insights into the Origins of Lignocellulose Decay Capabilities.</title>
        <authorList>
            <person name="Nagy L.G."/>
            <person name="Riley R."/>
            <person name="Tritt A."/>
            <person name="Adam C."/>
            <person name="Daum C."/>
            <person name="Floudas D."/>
            <person name="Sun H."/>
            <person name="Yadav J.S."/>
            <person name="Pangilinan J."/>
            <person name="Larsson K.H."/>
            <person name="Matsuura K."/>
            <person name="Barry K."/>
            <person name="Labutti K."/>
            <person name="Kuo R."/>
            <person name="Ohm R.A."/>
            <person name="Bhattacharya S.S."/>
            <person name="Shirouzu T."/>
            <person name="Yoshinaga Y."/>
            <person name="Martin F.M."/>
            <person name="Grigoriev I.V."/>
            <person name="Hibbett D.S."/>
        </authorList>
    </citation>
    <scope>NUCLEOTIDE SEQUENCE [LARGE SCALE GENOMIC DNA]</scope>
    <source>
        <strain evidence="12 13">HHB9708</strain>
    </source>
</reference>
<keyword evidence="3" id="KW-0813">Transport</keyword>
<dbReference type="InterPro" id="IPR032880">
    <property type="entry name" value="CSC1/OSCA1-like_N"/>
</dbReference>
<feature type="transmembrane region" description="Helical" evidence="8">
    <location>
        <begin position="184"/>
        <end position="204"/>
    </location>
</feature>
<dbReference type="PANTHER" id="PTHR13018:SF5">
    <property type="entry name" value="RE44586P"/>
    <property type="match status" value="1"/>
</dbReference>
<keyword evidence="5 8" id="KW-1133">Transmembrane helix</keyword>
<feature type="region of interest" description="Disordered" evidence="7">
    <location>
        <begin position="958"/>
        <end position="1023"/>
    </location>
</feature>
<dbReference type="PANTHER" id="PTHR13018">
    <property type="entry name" value="PROBABLE MEMBRANE PROTEIN DUF221-RELATED"/>
    <property type="match status" value="1"/>
</dbReference>
<sequence length="1023" mass="115947">MADLWPILRILFDPEDDDTDEPGGGAPPGTPPTQRFEGPWFSTQITLSLSIGLVSFFLFSYCRTRWPVLFAPRTKLKGSFSPHEAHAHQAFFGWIMPTIRTSEFTVLQIVGLDAAVLLNFFKMSFRLFLVLSTFAVLVIMPINLKSNLGILPGEDEYTRNPDAPSDEPPRSPGWLDLISDANNYLFLQLIFTYIFTLIAMRFLYKNYTRFIRSRQLYSLELVHSIAPRTVMVTNLPNHLQGERTLAIYFESMGLNVESVNVCRDVKAINRLLEQRTKSLLALEKAWVSYVGNPSVAENYDRSSVVAPLVDIDLEGQAQHRIVVPNRARPSLRPGWFKPKVDAIEYLQSKFEEHDGDVRRKRKYGKLKATGVAFVTFEKMSSAQIASQVLHASRPSESITCLAPEPRDIVWSNVNLSPWSLRIREVISFGLMALLLLFWTIPIGSLASLLSYKEIKKIMPWLGELIDQSDRLRAIVLHSLPSVGVIALNALLPFILEFLAYFQGLRARSWIEYSMLRRYFLFLLVNVIFIFLLASTYWQVVRDFYERPGKIPEKLADALHQGTARNYFVCYVILQGLGIIPLQLLNLGVVLPNLLFRIFVTRTPRDYAELNAPPMINYGAVYPQAILIFIITLLYSVIQPLILLFGTVYFGLGYVVYKYKLLFVFYKPYESQGEAWPITFARLTWGIIIFQVFMTGIFTLRKSFVSATLMTPLILFTVWWSWYIHKEFKSFSSFVSLSSVCEVQRGEDTDETIRLKAGHPVSWSQRRVCFSFALAKFNIAVSNLNRRRYAENDETLYVAPEDQRTDYSQPPMTNWYYGVLNTGKRRYGHPALTGVLPQPWLPLKKNQSLANHSGGLQQQKSDQGSALVLTLRKRYSVVGKGVGRLVNRRRSTPVFNDLLSSSPPAQDGGVPDQVSNPWSETAAGPSQPHLSTPGSHPLHHQLSFDQATGVIMLPENGDWLEINDSDSDVDYGTPSDGSPSEPVDIPPEGDNVSQSVNPATPSKRHGTYFHHPEKRRQTVPGAYP</sequence>
<keyword evidence="4 8" id="KW-0812">Transmembrane</keyword>
<dbReference type="GO" id="GO:0005227">
    <property type="term" value="F:calcium-activated cation channel activity"/>
    <property type="evidence" value="ECO:0007669"/>
    <property type="project" value="InterPro"/>
</dbReference>
<feature type="domain" description="CSC1/OSCA1-like N-terminal transmembrane" evidence="10">
    <location>
        <begin position="41"/>
        <end position="205"/>
    </location>
</feature>
<dbReference type="Proteomes" id="UP000076722">
    <property type="component" value="Unassembled WGS sequence"/>
</dbReference>
<evidence type="ECO:0000256" key="6">
    <source>
        <dbReference type="ARBA" id="ARBA00023136"/>
    </source>
</evidence>
<feature type="transmembrane region" description="Helical" evidence="8">
    <location>
        <begin position="679"/>
        <end position="697"/>
    </location>
</feature>
<comment type="similarity">
    <text evidence="2">Belongs to the CSC1 (TC 1.A.17) family.</text>
</comment>
<dbReference type="EMBL" id="KV419398">
    <property type="protein sequence ID" value="KZS97006.1"/>
    <property type="molecule type" value="Genomic_DNA"/>
</dbReference>
<feature type="transmembrane region" description="Helical" evidence="8">
    <location>
        <begin position="425"/>
        <end position="451"/>
    </location>
</feature>
<feature type="domain" description="CSC1/OSCA1-like cytosolic" evidence="11">
    <location>
        <begin position="228"/>
        <end position="412"/>
    </location>
</feature>
<organism evidence="12 13">
    <name type="scientific">Sistotremastrum niveocremeum HHB9708</name>
    <dbReference type="NCBI Taxonomy" id="1314777"/>
    <lineage>
        <taxon>Eukaryota</taxon>
        <taxon>Fungi</taxon>
        <taxon>Dikarya</taxon>
        <taxon>Basidiomycota</taxon>
        <taxon>Agaricomycotina</taxon>
        <taxon>Agaricomycetes</taxon>
        <taxon>Sistotremastrales</taxon>
        <taxon>Sistotremastraceae</taxon>
        <taxon>Sertulicium</taxon>
        <taxon>Sertulicium niveocremeum</taxon>
    </lineage>
</organism>
<feature type="transmembrane region" description="Helical" evidence="8">
    <location>
        <begin position="703"/>
        <end position="723"/>
    </location>
</feature>
<feature type="domain" description="CSC1/OSCA1-like 7TM region" evidence="9">
    <location>
        <begin position="423"/>
        <end position="697"/>
    </location>
</feature>
<feature type="transmembrane region" description="Helical" evidence="8">
    <location>
        <begin position="518"/>
        <end position="537"/>
    </location>
</feature>
<protein>
    <submittedName>
        <fullName evidence="12">DUF221-domain-containing protein</fullName>
    </submittedName>
</protein>
<evidence type="ECO:0000259" key="11">
    <source>
        <dbReference type="Pfam" id="PF14703"/>
    </source>
</evidence>
<feature type="transmembrane region" description="Helical" evidence="8">
    <location>
        <begin position="615"/>
        <end position="634"/>
    </location>
</feature>
<gene>
    <name evidence="12" type="ORF">SISNIDRAFT_437843</name>
</gene>